<evidence type="ECO:0000256" key="5">
    <source>
        <dbReference type="SAM" id="MobiDB-lite"/>
    </source>
</evidence>
<dbReference type="Pfam" id="PF00916">
    <property type="entry name" value="Sulfate_transp"/>
    <property type="match status" value="1"/>
</dbReference>
<feature type="compositionally biased region" description="Basic residues" evidence="5">
    <location>
        <begin position="206"/>
        <end position="221"/>
    </location>
</feature>
<evidence type="ECO:0000256" key="4">
    <source>
        <dbReference type="ARBA" id="ARBA00023136"/>
    </source>
</evidence>
<dbReference type="PANTHER" id="PTHR11814">
    <property type="entry name" value="SULFATE TRANSPORTER"/>
    <property type="match status" value="1"/>
</dbReference>
<evidence type="ECO:0000256" key="3">
    <source>
        <dbReference type="ARBA" id="ARBA00022989"/>
    </source>
</evidence>
<evidence type="ECO:0000259" key="6">
    <source>
        <dbReference type="Pfam" id="PF00916"/>
    </source>
</evidence>
<organism evidence="7 8">
    <name type="scientific">Acyrthosiphon pisum</name>
    <name type="common">Pea aphid</name>
    <dbReference type="NCBI Taxonomy" id="7029"/>
    <lineage>
        <taxon>Eukaryota</taxon>
        <taxon>Metazoa</taxon>
        <taxon>Ecdysozoa</taxon>
        <taxon>Arthropoda</taxon>
        <taxon>Hexapoda</taxon>
        <taxon>Insecta</taxon>
        <taxon>Pterygota</taxon>
        <taxon>Neoptera</taxon>
        <taxon>Paraneoptera</taxon>
        <taxon>Hemiptera</taxon>
        <taxon>Sternorrhyncha</taxon>
        <taxon>Aphidomorpha</taxon>
        <taxon>Aphidoidea</taxon>
        <taxon>Aphididae</taxon>
        <taxon>Macrosiphini</taxon>
        <taxon>Acyrthosiphon</taxon>
    </lineage>
</organism>
<keyword evidence="8" id="KW-1185">Reference proteome</keyword>
<dbReference type="GO" id="GO:0016020">
    <property type="term" value="C:membrane"/>
    <property type="evidence" value="ECO:0007669"/>
    <property type="project" value="UniProtKB-SubCell"/>
</dbReference>
<keyword evidence="3" id="KW-1133">Transmembrane helix</keyword>
<protein>
    <recommendedName>
        <fullName evidence="6">SLC26A/SulP transporter domain-containing protein</fullName>
    </recommendedName>
</protein>
<feature type="region of interest" description="Disordered" evidence="5">
    <location>
        <begin position="206"/>
        <end position="227"/>
    </location>
</feature>
<dbReference type="InterPro" id="IPR001902">
    <property type="entry name" value="SLC26A/SulP_fam"/>
</dbReference>
<dbReference type="RefSeq" id="XP_016657164.1">
    <property type="nucleotide sequence ID" value="XM_016801675.2"/>
</dbReference>
<accession>A0A8R2D222</accession>
<reference evidence="7" key="2">
    <citation type="submission" date="2022-06" db="UniProtKB">
        <authorList>
            <consortium name="EnsemblMetazoa"/>
        </authorList>
    </citation>
    <scope>IDENTIFICATION</scope>
</reference>
<name>A0A8R2D222_ACYPI</name>
<dbReference type="OrthoDB" id="288203at2759"/>
<keyword evidence="2" id="KW-0812">Transmembrane</keyword>
<evidence type="ECO:0000313" key="8">
    <source>
        <dbReference type="Proteomes" id="UP000007819"/>
    </source>
</evidence>
<sequence>MPPSPCSSQNNRLPDITESAGDTLVYDREIFNIGSSDFILIDEVSENEEKNLKTYCKQIADKTKSAFKRKNIPKRLPFLQWWPTYAMGDCIGDLLAGFTVGLTLIPQSMSFAALAGLPPQYGLYGSFVGSLMYVFLGTCKEVPMGPTAHRGTNDVQHDQRTRASVRNVAVFLDGSHPTDHGNGGIRFFDRFHLWAGERGIHVGRRHTHRRLPTERHIRHTRRGVDTA</sequence>
<evidence type="ECO:0000256" key="1">
    <source>
        <dbReference type="ARBA" id="ARBA00004141"/>
    </source>
</evidence>
<reference evidence="8" key="1">
    <citation type="submission" date="2010-06" db="EMBL/GenBank/DDBJ databases">
        <authorList>
            <person name="Jiang H."/>
            <person name="Abraham K."/>
            <person name="Ali S."/>
            <person name="Alsbrooks S.L."/>
            <person name="Anim B.N."/>
            <person name="Anosike U.S."/>
            <person name="Attaway T."/>
            <person name="Bandaranaike D.P."/>
            <person name="Battles P.K."/>
            <person name="Bell S.N."/>
            <person name="Bell A.V."/>
            <person name="Beltran B."/>
            <person name="Bickham C."/>
            <person name="Bustamante Y."/>
            <person name="Caleb T."/>
            <person name="Canada A."/>
            <person name="Cardenas V."/>
            <person name="Carter K."/>
            <person name="Chacko J."/>
            <person name="Chandrabose M.N."/>
            <person name="Chavez D."/>
            <person name="Chavez A."/>
            <person name="Chen L."/>
            <person name="Chu H.-S."/>
            <person name="Claassen K.J."/>
            <person name="Cockrell R."/>
            <person name="Collins M."/>
            <person name="Cooper J.A."/>
            <person name="Cree A."/>
            <person name="Curry S.M."/>
            <person name="Da Y."/>
            <person name="Dao M.D."/>
            <person name="Das B."/>
            <person name="Davila M.-L."/>
            <person name="Davy-Carroll L."/>
            <person name="Denson S."/>
            <person name="Dinh H."/>
            <person name="Ebong V.E."/>
            <person name="Edwards J.R."/>
            <person name="Egan A."/>
            <person name="El-Daye J."/>
            <person name="Escobedo L."/>
            <person name="Fernandez S."/>
            <person name="Fernando P.R."/>
            <person name="Flagg N."/>
            <person name="Forbes L.D."/>
            <person name="Fowler R.G."/>
            <person name="Fu Q."/>
            <person name="Gabisi R.A."/>
            <person name="Ganer J."/>
            <person name="Garbino Pronczuk A."/>
            <person name="Garcia R.M."/>
            <person name="Garner T."/>
            <person name="Garrett T.E."/>
            <person name="Gonzalez D.A."/>
            <person name="Hamid H."/>
            <person name="Hawkins E.S."/>
            <person name="Hirani K."/>
            <person name="Hogues M.E."/>
            <person name="Hollins B."/>
            <person name="Hsiao C.-H."/>
            <person name="Jabil R."/>
            <person name="James M.L."/>
            <person name="Jhangiani S.N."/>
            <person name="Johnson B."/>
            <person name="Johnson Q."/>
            <person name="Joshi V."/>
            <person name="Kalu J.B."/>
            <person name="Kam C."/>
            <person name="Kashfia A."/>
            <person name="Keebler J."/>
            <person name="Kisamo H."/>
            <person name="Kovar C.L."/>
            <person name="Lago L.A."/>
            <person name="Lai C.-Y."/>
            <person name="Laidlaw J."/>
            <person name="Lara F."/>
            <person name="Le T.-K."/>
            <person name="Lee S.L."/>
            <person name="Legall F.H."/>
            <person name="Lemon S.J."/>
            <person name="Lewis L.R."/>
            <person name="Li B."/>
            <person name="Liu Y."/>
            <person name="Liu Y.-S."/>
            <person name="Lopez J."/>
            <person name="Lozado R.J."/>
            <person name="Lu J."/>
            <person name="Madu R.C."/>
            <person name="Maheshwari M."/>
            <person name="Maheshwari R."/>
            <person name="Malloy K."/>
            <person name="Martinez E."/>
            <person name="Mathew T."/>
            <person name="Mercado I.C."/>
            <person name="Mercado C."/>
            <person name="Meyer B."/>
            <person name="Montgomery K."/>
            <person name="Morgan M.B."/>
            <person name="Munidasa M."/>
            <person name="Nazareth L.V."/>
            <person name="Nelson J."/>
            <person name="Ng B.M."/>
            <person name="Nguyen N.B."/>
            <person name="Nguyen P.Q."/>
            <person name="Nguyen T."/>
            <person name="Obregon M."/>
            <person name="Okwuonu G.O."/>
            <person name="Onwere C.G."/>
            <person name="Orozco G."/>
            <person name="Parra A."/>
            <person name="Patel S."/>
            <person name="Patil S."/>
            <person name="Perez A."/>
            <person name="Perez Y."/>
            <person name="Pham C."/>
            <person name="Primus E.L."/>
            <person name="Pu L.-L."/>
            <person name="Puazo M."/>
            <person name="Qin X."/>
            <person name="Quiroz J.B."/>
            <person name="Reese J."/>
            <person name="Richards S."/>
            <person name="Rives C.M."/>
            <person name="Robberts R."/>
            <person name="Ruiz S.J."/>
            <person name="Ruiz M.J."/>
            <person name="Santibanez J."/>
            <person name="Schneider B.W."/>
            <person name="Sisson I."/>
            <person name="Smith M."/>
            <person name="Sodergren E."/>
            <person name="Song X.-Z."/>
            <person name="Song B.B."/>
            <person name="Summersgill H."/>
            <person name="Thelus R."/>
            <person name="Thornton R.D."/>
            <person name="Trejos Z.Y."/>
            <person name="Usmani K."/>
            <person name="Vattathil S."/>
            <person name="Villasana D."/>
            <person name="Walker D.L."/>
            <person name="Wang S."/>
            <person name="Wang K."/>
            <person name="White C.S."/>
            <person name="Williams A.C."/>
            <person name="Williamson J."/>
            <person name="Wilson K."/>
            <person name="Woghiren I.O."/>
            <person name="Woodworth J.R."/>
            <person name="Worley K.C."/>
            <person name="Wright R.A."/>
            <person name="Wu W."/>
            <person name="Young L."/>
            <person name="Zhang L."/>
            <person name="Zhang J."/>
            <person name="Zhu Y."/>
            <person name="Muzny D.M."/>
            <person name="Weinstock G."/>
            <person name="Gibbs R.A."/>
        </authorList>
    </citation>
    <scope>NUCLEOTIDE SEQUENCE [LARGE SCALE GENOMIC DNA]</scope>
    <source>
        <strain evidence="8">LSR1</strain>
    </source>
</reference>
<dbReference type="Proteomes" id="UP000007819">
    <property type="component" value="Chromosome A1"/>
</dbReference>
<dbReference type="AlphaFoldDB" id="A0A8R2D222"/>
<dbReference type="KEGG" id="api:107882774"/>
<proteinExistence type="predicted"/>
<dbReference type="EnsemblMetazoa" id="XM_016801675.2">
    <property type="protein sequence ID" value="XP_016657164.1"/>
    <property type="gene ID" value="LOC107882774"/>
</dbReference>
<dbReference type="GO" id="GO:0055085">
    <property type="term" value="P:transmembrane transport"/>
    <property type="evidence" value="ECO:0007669"/>
    <property type="project" value="InterPro"/>
</dbReference>
<keyword evidence="4" id="KW-0472">Membrane</keyword>
<evidence type="ECO:0000256" key="2">
    <source>
        <dbReference type="ARBA" id="ARBA00022692"/>
    </source>
</evidence>
<evidence type="ECO:0000313" key="7">
    <source>
        <dbReference type="EnsemblMetazoa" id="XP_016657164.1"/>
    </source>
</evidence>
<comment type="subcellular location">
    <subcellularLocation>
        <location evidence="1">Membrane</location>
        <topology evidence="1">Multi-pass membrane protein</topology>
    </subcellularLocation>
</comment>
<feature type="domain" description="SLC26A/SulP transporter" evidence="6">
    <location>
        <begin position="92"/>
        <end position="148"/>
    </location>
</feature>
<dbReference type="InterPro" id="IPR011547">
    <property type="entry name" value="SLC26A/SulP_dom"/>
</dbReference>
<dbReference type="GeneID" id="107882774"/>